<protein>
    <recommendedName>
        <fullName evidence="4">Secreted protein</fullName>
    </recommendedName>
</protein>
<proteinExistence type="predicted"/>
<evidence type="ECO:0008006" key="4">
    <source>
        <dbReference type="Google" id="ProtNLM"/>
    </source>
</evidence>
<sequence>MKALLFTILLLVAAEFTNGCNGGNNDDSKCYAPDGGCLRKGTGPSQQVWLLKKGDGKTCYNVSTPDCKGHGQKTLAECLMFCVSE</sequence>
<comment type="caution">
    <text evidence="2">The sequence shown here is derived from an EMBL/GenBank/DDBJ whole genome shotgun (WGS) entry which is preliminary data.</text>
</comment>
<organism evidence="2 3">
    <name type="scientific">Amblyomma americanum</name>
    <name type="common">Lone star tick</name>
    <dbReference type="NCBI Taxonomy" id="6943"/>
    <lineage>
        <taxon>Eukaryota</taxon>
        <taxon>Metazoa</taxon>
        <taxon>Ecdysozoa</taxon>
        <taxon>Arthropoda</taxon>
        <taxon>Chelicerata</taxon>
        <taxon>Arachnida</taxon>
        <taxon>Acari</taxon>
        <taxon>Parasitiformes</taxon>
        <taxon>Ixodida</taxon>
        <taxon>Ixodoidea</taxon>
        <taxon>Ixodidae</taxon>
        <taxon>Amblyomminae</taxon>
        <taxon>Amblyomma</taxon>
    </lineage>
</organism>
<keyword evidence="1" id="KW-0732">Signal</keyword>
<evidence type="ECO:0000256" key="1">
    <source>
        <dbReference type="SAM" id="SignalP"/>
    </source>
</evidence>
<keyword evidence="3" id="KW-1185">Reference proteome</keyword>
<reference evidence="2 3" key="1">
    <citation type="journal article" date="2023" name="Arcadia Sci">
        <title>De novo assembly of a long-read Amblyomma americanum tick genome.</title>
        <authorList>
            <person name="Chou S."/>
            <person name="Poskanzer K.E."/>
            <person name="Rollins M."/>
            <person name="Thuy-Boun P.S."/>
        </authorList>
    </citation>
    <scope>NUCLEOTIDE SEQUENCE [LARGE SCALE GENOMIC DNA]</scope>
    <source>
        <strain evidence="2">F_SG_1</strain>
        <tissue evidence="2">Salivary glands</tissue>
    </source>
</reference>
<accession>A0AAQ4DHS2</accession>
<evidence type="ECO:0000313" key="2">
    <source>
        <dbReference type="EMBL" id="KAK8762012.1"/>
    </source>
</evidence>
<name>A0AAQ4DHS2_AMBAM</name>
<dbReference type="AlphaFoldDB" id="A0AAQ4DHS2"/>
<gene>
    <name evidence="2" type="ORF">V5799_026729</name>
</gene>
<evidence type="ECO:0000313" key="3">
    <source>
        <dbReference type="Proteomes" id="UP001321473"/>
    </source>
</evidence>
<feature type="chain" id="PRO_5042942175" description="Secreted protein" evidence="1">
    <location>
        <begin position="20"/>
        <end position="85"/>
    </location>
</feature>
<feature type="signal peptide" evidence="1">
    <location>
        <begin position="1"/>
        <end position="19"/>
    </location>
</feature>
<dbReference type="EMBL" id="JARKHS020030567">
    <property type="protein sequence ID" value="KAK8762012.1"/>
    <property type="molecule type" value="Genomic_DNA"/>
</dbReference>
<dbReference type="Proteomes" id="UP001321473">
    <property type="component" value="Unassembled WGS sequence"/>
</dbReference>